<evidence type="ECO:0000259" key="7">
    <source>
        <dbReference type="Pfam" id="PF07005"/>
    </source>
</evidence>
<evidence type="ECO:0000256" key="5">
    <source>
        <dbReference type="ARBA" id="ARBA00022840"/>
    </source>
</evidence>
<dbReference type="STRING" id="1117379.BABA_11856"/>
<evidence type="ECO:0000256" key="3">
    <source>
        <dbReference type="ARBA" id="ARBA00022741"/>
    </source>
</evidence>
<dbReference type="InterPro" id="IPR010737">
    <property type="entry name" value="4-carb_acid_sugar_kinase_N"/>
</dbReference>
<dbReference type="Pfam" id="PF17042">
    <property type="entry name" value="NBD_C"/>
    <property type="match status" value="1"/>
</dbReference>
<evidence type="ECO:0000256" key="6">
    <source>
        <dbReference type="ARBA" id="ARBA00023277"/>
    </source>
</evidence>
<name>K6E6N2_9BACI</name>
<feature type="domain" description="Four-carbon acid sugar kinase N-terminal" evidence="7">
    <location>
        <begin position="3"/>
        <end position="229"/>
    </location>
</feature>
<accession>K6E6N2</accession>
<dbReference type="OrthoDB" id="9778478at2"/>
<gene>
    <name evidence="9" type="ORF">BABA_11856</name>
</gene>
<evidence type="ECO:0000313" key="9">
    <source>
        <dbReference type="EMBL" id="EKN68946.1"/>
    </source>
</evidence>
<dbReference type="InterPro" id="IPR037051">
    <property type="entry name" value="4-carb_acid_sugar_kinase_N_sf"/>
</dbReference>
<comment type="caution">
    <text evidence="9">The sequence shown here is derived from an EMBL/GenBank/DDBJ whole genome shotgun (WGS) entry which is preliminary data.</text>
</comment>
<dbReference type="Gene3D" id="3.40.50.10840">
    <property type="entry name" value="Putative sugar-binding, N-terminal domain"/>
    <property type="match status" value="1"/>
</dbReference>
<evidence type="ECO:0000313" key="10">
    <source>
        <dbReference type="Proteomes" id="UP000006316"/>
    </source>
</evidence>
<comment type="similarity">
    <text evidence="1">Belongs to the four-carbon acid sugar kinase family.</text>
</comment>
<dbReference type="EMBL" id="AJLS01000061">
    <property type="protein sequence ID" value="EKN68946.1"/>
    <property type="molecule type" value="Genomic_DNA"/>
</dbReference>
<evidence type="ECO:0000256" key="4">
    <source>
        <dbReference type="ARBA" id="ARBA00022777"/>
    </source>
</evidence>
<organism evidence="9 10">
    <name type="scientific">Neobacillus bataviensis LMG 21833</name>
    <dbReference type="NCBI Taxonomy" id="1117379"/>
    <lineage>
        <taxon>Bacteria</taxon>
        <taxon>Bacillati</taxon>
        <taxon>Bacillota</taxon>
        <taxon>Bacilli</taxon>
        <taxon>Bacillales</taxon>
        <taxon>Bacillaceae</taxon>
        <taxon>Neobacillus</taxon>
    </lineage>
</organism>
<dbReference type="RefSeq" id="WP_007085387.1">
    <property type="nucleotide sequence ID" value="NZ_AJLS01000061.1"/>
</dbReference>
<keyword evidence="3" id="KW-0547">Nucleotide-binding</keyword>
<sequence length="430" mass="46772">MKLAVIADDLTGANDTGVQFAKQGLKTTVLFSDTQLQRAHMSEDVIVLNSDSRAYPFGKAYDVVFNLSTQLNKLNVSNVFKKVDSTMRGHIGAEIDAVMDVFKFKTSFVVPAFPKSNRMTMNGNHYVNGVLLGETEIAHDPVSPVKISYLPTLLQEQSKRKVELISISDVRKGKRHLSEKMNTLSSSTTPKIIIVDATTDEELQTIVEAANMLHENFLWVGSAGIASHLFDTGFREEPLQKNQDGERLPVLVVAGSVKSITHRQIQELKEKHDVEEIVISPEEFFFEDRRKLEIERIVKAGQAILEKSDLVISTNPGQEAINKVKGLQLSGGLSNFDVGTTIAVAMGEIAGQLIESKRISGAILTGGDIAGATCKVLKGEGIRVIGEVEAGIPYGKLFGGTFDGLPIVTKAGAFGTVESLAKALQRISNY</sequence>
<dbReference type="InterPro" id="IPR031475">
    <property type="entry name" value="NBD_C"/>
</dbReference>
<dbReference type="Pfam" id="PF07005">
    <property type="entry name" value="SBD_N"/>
    <property type="match status" value="1"/>
</dbReference>
<feature type="domain" description="Four-carbon acid sugar kinase nucleotide binding" evidence="8">
    <location>
        <begin position="251"/>
        <end position="420"/>
    </location>
</feature>
<evidence type="ECO:0000256" key="2">
    <source>
        <dbReference type="ARBA" id="ARBA00022679"/>
    </source>
</evidence>
<dbReference type="Gene3D" id="3.40.980.20">
    <property type="entry name" value="Four-carbon acid sugar kinase, nucleotide binding domain"/>
    <property type="match status" value="1"/>
</dbReference>
<dbReference type="GO" id="GO:0016301">
    <property type="term" value="F:kinase activity"/>
    <property type="evidence" value="ECO:0007669"/>
    <property type="project" value="UniProtKB-KW"/>
</dbReference>
<dbReference type="SUPFAM" id="SSF142764">
    <property type="entry name" value="YgbK-like"/>
    <property type="match status" value="1"/>
</dbReference>
<keyword evidence="4" id="KW-0418">Kinase</keyword>
<keyword evidence="2" id="KW-0808">Transferase</keyword>
<dbReference type="GO" id="GO:0005524">
    <property type="term" value="F:ATP binding"/>
    <property type="evidence" value="ECO:0007669"/>
    <property type="project" value="UniProtKB-KW"/>
</dbReference>
<proteinExistence type="inferred from homology"/>
<dbReference type="eggNOG" id="COG3395">
    <property type="taxonomic scope" value="Bacteria"/>
</dbReference>
<keyword evidence="5" id="KW-0067">ATP-binding</keyword>
<dbReference type="Proteomes" id="UP000006316">
    <property type="component" value="Unassembled WGS sequence"/>
</dbReference>
<dbReference type="InterPro" id="IPR042213">
    <property type="entry name" value="NBD_C_sf"/>
</dbReference>
<protein>
    <submittedName>
        <fullName evidence="9">Type III effector Hrp-dependent outer protein</fullName>
    </submittedName>
</protein>
<keyword evidence="10" id="KW-1185">Reference proteome</keyword>
<reference evidence="9 10" key="1">
    <citation type="journal article" date="2012" name="Front. Microbiol.">
        <title>Redundancy and modularity in membrane-associated dissimilatory nitrate reduction in Bacillus.</title>
        <authorList>
            <person name="Heylen K."/>
            <person name="Keltjens J."/>
        </authorList>
    </citation>
    <scope>NUCLEOTIDE SEQUENCE [LARGE SCALE GENOMIC DNA]</scope>
    <source>
        <strain evidence="10">LMG 21833T</strain>
    </source>
</reference>
<evidence type="ECO:0000256" key="1">
    <source>
        <dbReference type="ARBA" id="ARBA00005715"/>
    </source>
</evidence>
<evidence type="ECO:0000259" key="8">
    <source>
        <dbReference type="Pfam" id="PF17042"/>
    </source>
</evidence>
<keyword evidence="6" id="KW-0119">Carbohydrate metabolism</keyword>
<dbReference type="PATRIC" id="fig|1117379.3.peg.2469"/>
<dbReference type="AlphaFoldDB" id="K6E6N2"/>